<protein>
    <submittedName>
        <fullName evidence="2">Uncharacterized protein</fullName>
    </submittedName>
</protein>
<name>A0AA90TVH2_9BACI</name>
<keyword evidence="3" id="KW-1185">Reference proteome</keyword>
<dbReference type="RefSeq" id="WP_268884111.1">
    <property type="nucleotide sequence ID" value="NZ_JAVGVR010000001.1"/>
</dbReference>
<feature type="region of interest" description="Disordered" evidence="1">
    <location>
        <begin position="19"/>
        <end position="40"/>
    </location>
</feature>
<evidence type="ECO:0000256" key="1">
    <source>
        <dbReference type="SAM" id="MobiDB-lite"/>
    </source>
</evidence>
<sequence>MKKGKERLFHCPIRVNKQEKGKRKTVSLPDEEAVLPKMNK</sequence>
<gene>
    <name evidence="2" type="ORF">RCG21_05455</name>
</gene>
<evidence type="ECO:0000313" key="3">
    <source>
        <dbReference type="Proteomes" id="UP001178888"/>
    </source>
</evidence>
<organism evidence="2 3">
    <name type="scientific">Bacillus salipaludis</name>
    <dbReference type="NCBI Taxonomy" id="2547811"/>
    <lineage>
        <taxon>Bacteria</taxon>
        <taxon>Bacillati</taxon>
        <taxon>Bacillota</taxon>
        <taxon>Bacilli</taxon>
        <taxon>Bacillales</taxon>
        <taxon>Bacillaceae</taxon>
        <taxon>Bacillus</taxon>
    </lineage>
</organism>
<comment type="caution">
    <text evidence="2">The sequence shown here is derived from an EMBL/GenBank/DDBJ whole genome shotgun (WGS) entry which is preliminary data.</text>
</comment>
<accession>A0AA90TVH2</accession>
<dbReference type="AlphaFoldDB" id="A0AA90TVH2"/>
<evidence type="ECO:0000313" key="2">
    <source>
        <dbReference type="EMBL" id="MDQ6595843.1"/>
    </source>
</evidence>
<proteinExistence type="predicted"/>
<reference evidence="2" key="1">
    <citation type="submission" date="2023-08" db="EMBL/GenBank/DDBJ databases">
        <title>Nitrogen cycling bacteria in agricultural field soils.</title>
        <authorList>
            <person name="Jang J."/>
        </authorList>
    </citation>
    <scope>NUCLEOTIDE SEQUENCE</scope>
    <source>
        <strain evidence="2">PS3-36</strain>
    </source>
</reference>
<dbReference type="Proteomes" id="UP001178888">
    <property type="component" value="Unassembled WGS sequence"/>
</dbReference>
<dbReference type="EMBL" id="JAVGVR010000001">
    <property type="protein sequence ID" value="MDQ6595843.1"/>
    <property type="molecule type" value="Genomic_DNA"/>
</dbReference>